<evidence type="ECO:0000256" key="1">
    <source>
        <dbReference type="ARBA" id="ARBA00022737"/>
    </source>
</evidence>
<evidence type="ECO:0000256" key="2">
    <source>
        <dbReference type="ARBA" id="ARBA00023043"/>
    </source>
</evidence>
<feature type="repeat" description="ANK" evidence="3">
    <location>
        <begin position="233"/>
        <end position="265"/>
    </location>
</feature>
<dbReference type="Pfam" id="PF12796">
    <property type="entry name" value="Ank_2"/>
    <property type="match status" value="3"/>
</dbReference>
<dbReference type="InterPro" id="IPR036770">
    <property type="entry name" value="Ankyrin_rpt-contain_sf"/>
</dbReference>
<dbReference type="SMART" id="SM00248">
    <property type="entry name" value="ANK"/>
    <property type="match status" value="10"/>
</dbReference>
<proteinExistence type="predicted"/>
<accession>A0A3P7P5J4</accession>
<dbReference type="Gene3D" id="1.25.40.20">
    <property type="entry name" value="Ankyrin repeat-containing domain"/>
    <property type="match status" value="4"/>
</dbReference>
<reference evidence="4 5" key="1">
    <citation type="submission" date="2018-11" db="EMBL/GenBank/DDBJ databases">
        <authorList>
            <consortium name="Pathogen Informatics"/>
        </authorList>
    </citation>
    <scope>NUCLEOTIDE SEQUENCE [LARGE SCALE GENOMIC DNA]</scope>
</reference>
<dbReference type="PANTHER" id="PTHR23206">
    <property type="entry name" value="MASK PROTEIN"/>
    <property type="match status" value="1"/>
</dbReference>
<feature type="repeat" description="ANK" evidence="3">
    <location>
        <begin position="366"/>
        <end position="388"/>
    </location>
</feature>
<dbReference type="Pfam" id="PF00023">
    <property type="entry name" value="Ank"/>
    <property type="match status" value="1"/>
</dbReference>
<sequence>MRKFLQAARIENMFLKDGRPITDPEVWNEISKEVLIPSLADEHGRTISLSEACLSGDEEAVKLFLSSGECDVNEIGIDGETVLACAVSKNAVPIVELLLQRGADPNPKEKKVESVPLIEAAKDGHTDVVRLLLQYVARCLIEHGAYINTYSTEFKESALTLASYKVLLFLFLVAPVENGHADMVNFLLENGADHEHRTDEMHTPLMEAAMEGHVEVARLLLAHGANVNIPQDSFESPLTLAACGGHTELAHLLLGYEADIEEVNDEGYTPLMEAAREGHEETVALLLAAGADVNAKTDETQETALTLAACGGFIEVCDMLLNSNADIEVGSAGCSTPLMEAAQEGHLELVRRLLQRGANVNAMTATGDTALHYAAENGHVKVCKELLN</sequence>
<dbReference type="PROSITE" id="PS50088">
    <property type="entry name" value="ANK_REPEAT"/>
    <property type="match status" value="6"/>
</dbReference>
<dbReference type="InterPro" id="IPR002110">
    <property type="entry name" value="Ankyrin_rpt"/>
</dbReference>
<keyword evidence="1" id="KW-0677">Repeat</keyword>
<dbReference type="PROSITE" id="PS50297">
    <property type="entry name" value="ANK_REP_REGION"/>
    <property type="match status" value="5"/>
</dbReference>
<evidence type="ECO:0000313" key="5">
    <source>
        <dbReference type="Proteomes" id="UP000281553"/>
    </source>
</evidence>
<evidence type="ECO:0000256" key="3">
    <source>
        <dbReference type="PROSITE-ProRule" id="PRU00023"/>
    </source>
</evidence>
<dbReference type="InterPro" id="IPR051631">
    <property type="entry name" value="Ankyrin-KH/SAM_domain"/>
</dbReference>
<feature type="repeat" description="ANK" evidence="3">
    <location>
        <begin position="200"/>
        <end position="232"/>
    </location>
</feature>
<keyword evidence="2 3" id="KW-0040">ANK repeat</keyword>
<dbReference type="PANTHER" id="PTHR23206:SF8">
    <property type="entry name" value="ANKYRIN REPEAT AND KH DOMAIN-CONTAINING 1"/>
    <property type="match status" value="1"/>
</dbReference>
<keyword evidence="5" id="KW-1185">Reference proteome</keyword>
<dbReference type="OrthoDB" id="7464126at2759"/>
<feature type="repeat" description="ANK" evidence="3">
    <location>
        <begin position="78"/>
        <end position="110"/>
    </location>
</feature>
<dbReference type="EMBL" id="UYRU01098869">
    <property type="protein sequence ID" value="VDN40517.1"/>
    <property type="molecule type" value="Genomic_DNA"/>
</dbReference>
<dbReference type="AlphaFoldDB" id="A0A3P7P5J4"/>
<protein>
    <submittedName>
        <fullName evidence="4">Uncharacterized protein</fullName>
    </submittedName>
</protein>
<feature type="non-terminal residue" evidence="4">
    <location>
        <position position="388"/>
    </location>
</feature>
<organism evidence="4 5">
    <name type="scientific">Dibothriocephalus latus</name>
    <name type="common">Fish tapeworm</name>
    <name type="synonym">Diphyllobothrium latum</name>
    <dbReference type="NCBI Taxonomy" id="60516"/>
    <lineage>
        <taxon>Eukaryota</taxon>
        <taxon>Metazoa</taxon>
        <taxon>Spiralia</taxon>
        <taxon>Lophotrochozoa</taxon>
        <taxon>Platyhelminthes</taxon>
        <taxon>Cestoda</taxon>
        <taxon>Eucestoda</taxon>
        <taxon>Diphyllobothriidea</taxon>
        <taxon>Diphyllobothriidae</taxon>
        <taxon>Dibothriocephalus</taxon>
    </lineage>
</organism>
<name>A0A3P7P5J4_DIBLA</name>
<feature type="repeat" description="ANK" evidence="3">
    <location>
        <begin position="333"/>
        <end position="365"/>
    </location>
</feature>
<dbReference type="Proteomes" id="UP000281553">
    <property type="component" value="Unassembled WGS sequence"/>
</dbReference>
<feature type="repeat" description="ANK" evidence="3">
    <location>
        <begin position="266"/>
        <end position="298"/>
    </location>
</feature>
<evidence type="ECO:0000313" key="4">
    <source>
        <dbReference type="EMBL" id="VDN40517.1"/>
    </source>
</evidence>
<dbReference type="SUPFAM" id="SSF48403">
    <property type="entry name" value="Ankyrin repeat"/>
    <property type="match status" value="1"/>
</dbReference>
<gene>
    <name evidence="4" type="ORF">DILT_LOCUS18271</name>
</gene>
<dbReference type="PRINTS" id="PR01415">
    <property type="entry name" value="ANKYRIN"/>
</dbReference>